<keyword evidence="2" id="KW-1185">Reference proteome</keyword>
<dbReference type="EMBL" id="SRKY01000001">
    <property type="protein sequence ID" value="THH38929.1"/>
    <property type="molecule type" value="Genomic_DNA"/>
</dbReference>
<comment type="caution">
    <text evidence="1">The sequence shown here is derived from an EMBL/GenBank/DDBJ whole genome shotgun (WGS) entry which is preliminary data.</text>
</comment>
<dbReference type="RefSeq" id="WP_136461848.1">
    <property type="nucleotide sequence ID" value="NZ_SRKY01000001.1"/>
</dbReference>
<evidence type="ECO:0000313" key="1">
    <source>
        <dbReference type="EMBL" id="THH38929.1"/>
    </source>
</evidence>
<gene>
    <name evidence="1" type="ORF">E4Z66_05065</name>
</gene>
<dbReference type="Proteomes" id="UP000306602">
    <property type="component" value="Unassembled WGS sequence"/>
</dbReference>
<dbReference type="AlphaFoldDB" id="A0A4S4NH16"/>
<proteinExistence type="predicted"/>
<accession>A0A4S4NH16</accession>
<reference evidence="1 2" key="1">
    <citation type="submission" date="2019-04" db="EMBL/GenBank/DDBJ databases">
        <title>Shimia ponticola sp. nov., isolated from seawater.</title>
        <authorList>
            <person name="Kim Y.-O."/>
            <person name="Yoon J.-H."/>
        </authorList>
    </citation>
    <scope>NUCLEOTIDE SEQUENCE [LARGE SCALE GENOMIC DNA]</scope>
    <source>
        <strain evidence="1 2">MYP11</strain>
    </source>
</reference>
<sequence length="121" mass="13577">MYGVILWSDPLDRRAVIWCEDQRGLAYYEDPQRAVDAVDIEKIFFDPGDLVEFDVTFEQDKRLAFNAASVVLSNRHVVLEPSDGVIAPFVGMASETQTLPPKDPDNVIMLAAHRVGGARWD</sequence>
<evidence type="ECO:0000313" key="2">
    <source>
        <dbReference type="Proteomes" id="UP000306602"/>
    </source>
</evidence>
<organism evidence="1 2">
    <name type="scientific">Aliishimia ponticola</name>
    <dbReference type="NCBI Taxonomy" id="2499833"/>
    <lineage>
        <taxon>Bacteria</taxon>
        <taxon>Pseudomonadati</taxon>
        <taxon>Pseudomonadota</taxon>
        <taxon>Alphaproteobacteria</taxon>
        <taxon>Rhodobacterales</taxon>
        <taxon>Paracoccaceae</taxon>
        <taxon>Aliishimia</taxon>
    </lineage>
</organism>
<name>A0A4S4NH16_9RHOB</name>
<dbReference type="OrthoDB" id="7868545at2"/>
<protein>
    <submittedName>
        <fullName evidence="1">Uncharacterized protein</fullName>
    </submittedName>
</protein>